<evidence type="ECO:0000313" key="3">
    <source>
        <dbReference type="Proteomes" id="UP000014977"/>
    </source>
</evidence>
<proteinExistence type="predicted"/>
<feature type="domain" description="DUF3786" evidence="1">
    <location>
        <begin position="24"/>
        <end position="195"/>
    </location>
</feature>
<dbReference type="EMBL" id="ATHJ01000094">
    <property type="protein sequence ID" value="EPR38909.1"/>
    <property type="molecule type" value="Genomic_DNA"/>
</dbReference>
<keyword evidence="3" id="KW-1185">Reference proteome</keyword>
<dbReference type="Proteomes" id="UP000014977">
    <property type="component" value="Unassembled WGS sequence"/>
</dbReference>
<evidence type="ECO:0000259" key="1">
    <source>
        <dbReference type="Pfam" id="PF12654"/>
    </source>
</evidence>
<evidence type="ECO:0000313" key="2">
    <source>
        <dbReference type="EMBL" id="EPR38909.1"/>
    </source>
</evidence>
<gene>
    <name evidence="2" type="ORF">dsmv_0319</name>
</gene>
<dbReference type="AlphaFoldDB" id="S7UXG5"/>
<dbReference type="InterPro" id="IPR024264">
    <property type="entry name" value="DUF3786"/>
</dbReference>
<reference evidence="2 3" key="1">
    <citation type="journal article" date="2013" name="Genome Announc.">
        <title>Draft genome sequences for three mercury-methylating, sulfate-reducing bacteria.</title>
        <authorList>
            <person name="Brown S.D."/>
            <person name="Hurt R.A.Jr."/>
            <person name="Gilmour C.C."/>
            <person name="Elias D.A."/>
        </authorList>
    </citation>
    <scope>NUCLEOTIDE SEQUENCE [LARGE SCALE GENOMIC DNA]</scope>
    <source>
        <strain evidence="2 3">DSM 2059</strain>
    </source>
</reference>
<comment type="caution">
    <text evidence="2">The sequence shown here is derived from an EMBL/GenBank/DDBJ whole genome shotgun (WGS) entry which is preliminary data.</text>
</comment>
<name>S7UXG5_DESML</name>
<dbReference type="OrthoDB" id="5417832at2"/>
<organism evidence="2 3">
    <name type="scientific">Desulfococcus multivorans DSM 2059</name>
    <dbReference type="NCBI Taxonomy" id="1121405"/>
    <lineage>
        <taxon>Bacteria</taxon>
        <taxon>Pseudomonadati</taxon>
        <taxon>Thermodesulfobacteriota</taxon>
        <taxon>Desulfobacteria</taxon>
        <taxon>Desulfobacterales</taxon>
        <taxon>Desulfococcaceae</taxon>
        <taxon>Desulfococcus</taxon>
    </lineage>
</organism>
<sequence>MKDNYAVIVQTHIDALFKNSNAARELAEQLPGAVDGTGVRFSAFGEPCRIGPEGIFLSGVKQEGPLGIIIALYARSANPGAMVMTPFRAFKDFPGSMPYVGAFAAYTQEALVPFVEAVRTHMSDIVEALGGSTAVDGVGGDFAFQVMPLPKIALCYIFYEADEDFPASVTCLFSANALDFIPMDGLADTGEYTTRKIIRILG</sequence>
<dbReference type="RefSeq" id="WP_020876981.1">
    <property type="nucleotide sequence ID" value="NZ_ATHJ01000094.1"/>
</dbReference>
<protein>
    <recommendedName>
        <fullName evidence="1">DUF3786 domain-containing protein</fullName>
    </recommendedName>
</protein>
<dbReference type="eggNOG" id="ENOG50300KT">
    <property type="taxonomic scope" value="Bacteria"/>
</dbReference>
<dbReference type="Pfam" id="PF12654">
    <property type="entry name" value="DUF3786"/>
    <property type="match status" value="1"/>
</dbReference>
<accession>S7UXG5</accession>